<keyword evidence="3" id="KW-1185">Reference proteome</keyword>
<sequence>MFSSWIFLCSSSSWWRSCCSYSCSHFRATPETCRGLYCELPHCAAGHTLKTHIELRAQDPTWILNHKTQSDRHWFLL</sequence>
<proteinExistence type="predicted"/>
<reference evidence="2 3" key="2">
    <citation type="journal article" date="2024" name="G3 (Bethesda)">
        <title>The genome of the cryopelagic Antarctic bald notothen, Trematomus borchgrevinki.</title>
        <authorList>
            <person name="Rayamajhi N."/>
            <person name="Rivera-Colon A.G."/>
            <person name="Minhas B.F."/>
            <person name="Cheng C.C."/>
            <person name="Catchen J.M."/>
        </authorList>
    </citation>
    <scope>NUCLEOTIDE SEQUENCE [LARGE SCALE GENOMIC DNA]</scope>
    <source>
        <strain evidence="2">AGRC-2024</strain>
    </source>
</reference>
<evidence type="ECO:0000256" key="1">
    <source>
        <dbReference type="SAM" id="SignalP"/>
    </source>
</evidence>
<dbReference type="Proteomes" id="UP001619887">
    <property type="component" value="Unassembled WGS sequence"/>
</dbReference>
<evidence type="ECO:0008006" key="4">
    <source>
        <dbReference type="Google" id="ProtNLM"/>
    </source>
</evidence>
<comment type="caution">
    <text evidence="2">The sequence shown here is derived from an EMBL/GenBank/DDBJ whole genome shotgun (WGS) entry which is preliminary data.</text>
</comment>
<dbReference type="EMBL" id="JBIYXZ010002069">
    <property type="protein sequence ID" value="KAL3065162.1"/>
    <property type="molecule type" value="Genomic_DNA"/>
</dbReference>
<feature type="chain" id="PRO_5044791724" description="Secreted protein" evidence="1">
    <location>
        <begin position="21"/>
        <end position="77"/>
    </location>
</feature>
<evidence type="ECO:0000313" key="3">
    <source>
        <dbReference type="Proteomes" id="UP001619887"/>
    </source>
</evidence>
<evidence type="ECO:0000313" key="2">
    <source>
        <dbReference type="EMBL" id="KAL3065162.1"/>
    </source>
</evidence>
<protein>
    <recommendedName>
        <fullName evidence="4">Secreted protein</fullName>
    </recommendedName>
</protein>
<accession>A0ABD2HGL9</accession>
<feature type="signal peptide" evidence="1">
    <location>
        <begin position="1"/>
        <end position="20"/>
    </location>
</feature>
<keyword evidence="1" id="KW-0732">Signal</keyword>
<reference evidence="2 3" key="1">
    <citation type="journal article" date="2022" name="G3 (Bethesda)">
        <title>Evaluating Illumina-, Nanopore-, and PacBio-based genome assembly strategies with the bald notothen, Trematomus borchgrevinki.</title>
        <authorList>
            <person name="Rayamajhi N."/>
            <person name="Cheng C.C."/>
            <person name="Catchen J.M."/>
        </authorList>
    </citation>
    <scope>NUCLEOTIDE SEQUENCE [LARGE SCALE GENOMIC DNA]</scope>
    <source>
        <strain evidence="2">AGRC-2024</strain>
    </source>
</reference>
<gene>
    <name evidence="2" type="ORF">OYC64_015359</name>
</gene>
<name>A0ABD2HGL9_PAGBO</name>
<dbReference type="AlphaFoldDB" id="A0ABD2HGL9"/>
<organism evidence="2 3">
    <name type="scientific">Pagothenia borchgrevinki</name>
    <name type="common">Bald rockcod</name>
    <name type="synonym">Trematomus borchgrevinki</name>
    <dbReference type="NCBI Taxonomy" id="8213"/>
    <lineage>
        <taxon>Eukaryota</taxon>
        <taxon>Metazoa</taxon>
        <taxon>Chordata</taxon>
        <taxon>Craniata</taxon>
        <taxon>Vertebrata</taxon>
        <taxon>Euteleostomi</taxon>
        <taxon>Actinopterygii</taxon>
        <taxon>Neopterygii</taxon>
        <taxon>Teleostei</taxon>
        <taxon>Neoteleostei</taxon>
        <taxon>Acanthomorphata</taxon>
        <taxon>Eupercaria</taxon>
        <taxon>Perciformes</taxon>
        <taxon>Notothenioidei</taxon>
        <taxon>Nototheniidae</taxon>
        <taxon>Pagothenia</taxon>
    </lineage>
</organism>